<reference evidence="1 2" key="1">
    <citation type="journal article" date="2014" name="Genome Biol.">
        <title>Transcriptome and methylome profiling reveals relics of genome dominance in the mesopolyploid Brassica oleracea.</title>
        <authorList>
            <person name="Parkin I.A."/>
            <person name="Koh C."/>
            <person name="Tang H."/>
            <person name="Robinson S.J."/>
            <person name="Kagale S."/>
            <person name="Clarke W.E."/>
            <person name="Town C.D."/>
            <person name="Nixon J."/>
            <person name="Krishnakumar V."/>
            <person name="Bidwell S.L."/>
            <person name="Denoeud F."/>
            <person name="Belcram H."/>
            <person name="Links M.G."/>
            <person name="Just J."/>
            <person name="Clarke C."/>
            <person name="Bender T."/>
            <person name="Huebert T."/>
            <person name="Mason A.S."/>
            <person name="Pires J.C."/>
            <person name="Barker G."/>
            <person name="Moore J."/>
            <person name="Walley P.G."/>
            <person name="Manoli S."/>
            <person name="Batley J."/>
            <person name="Edwards D."/>
            <person name="Nelson M.N."/>
            <person name="Wang X."/>
            <person name="Paterson A.H."/>
            <person name="King G."/>
            <person name="Bancroft I."/>
            <person name="Chalhoub B."/>
            <person name="Sharpe A.G."/>
        </authorList>
    </citation>
    <scope>NUCLEOTIDE SEQUENCE</scope>
    <source>
        <strain evidence="1 2">cv. TO1000</strain>
    </source>
</reference>
<evidence type="ECO:0000313" key="2">
    <source>
        <dbReference type="Proteomes" id="UP000032141"/>
    </source>
</evidence>
<dbReference type="AlphaFoldDB" id="A0A0D3E8M7"/>
<name>A0A0D3E8M7_BRAOL</name>
<evidence type="ECO:0000313" key="1">
    <source>
        <dbReference type="EnsemblPlants" id="Bo9g084340.1"/>
    </source>
</evidence>
<accession>A0A0D3E8M7</accession>
<dbReference type="Proteomes" id="UP000032141">
    <property type="component" value="Chromosome C9"/>
</dbReference>
<dbReference type="STRING" id="109376.A0A0D3E8M7"/>
<dbReference type="EnsemblPlants" id="Bo9g084340.1">
    <property type="protein sequence ID" value="Bo9g084340.1"/>
    <property type="gene ID" value="Bo9g084340"/>
</dbReference>
<dbReference type="HOGENOM" id="CLU_3280225_0_0_1"/>
<reference evidence="1" key="2">
    <citation type="submission" date="2015-03" db="UniProtKB">
        <authorList>
            <consortium name="EnsemblPlants"/>
        </authorList>
    </citation>
    <scope>IDENTIFICATION</scope>
</reference>
<keyword evidence="2" id="KW-1185">Reference proteome</keyword>
<dbReference type="Gramene" id="Bo9g084340.1">
    <property type="protein sequence ID" value="Bo9g084340.1"/>
    <property type="gene ID" value="Bo9g084340"/>
</dbReference>
<protein>
    <submittedName>
        <fullName evidence="1">Uncharacterized protein</fullName>
    </submittedName>
</protein>
<proteinExistence type="predicted"/>
<organism evidence="1 2">
    <name type="scientific">Brassica oleracea var. oleracea</name>
    <dbReference type="NCBI Taxonomy" id="109376"/>
    <lineage>
        <taxon>Eukaryota</taxon>
        <taxon>Viridiplantae</taxon>
        <taxon>Streptophyta</taxon>
        <taxon>Embryophyta</taxon>
        <taxon>Tracheophyta</taxon>
        <taxon>Spermatophyta</taxon>
        <taxon>Magnoliopsida</taxon>
        <taxon>eudicotyledons</taxon>
        <taxon>Gunneridae</taxon>
        <taxon>Pentapetalae</taxon>
        <taxon>rosids</taxon>
        <taxon>malvids</taxon>
        <taxon>Brassicales</taxon>
        <taxon>Brassicaceae</taxon>
        <taxon>Brassiceae</taxon>
        <taxon>Brassica</taxon>
    </lineage>
</organism>
<sequence length="41" mass="4685">MGLNHNCAIKIEHSERVHVIAVTKPNCTANCQECVFFWKVN</sequence>